<dbReference type="InterPro" id="IPR050921">
    <property type="entry name" value="T4SS_GSP_E_ATPase"/>
</dbReference>
<dbReference type="PANTHER" id="PTHR30486">
    <property type="entry name" value="TWITCHING MOTILITY PROTEIN PILT"/>
    <property type="match status" value="1"/>
</dbReference>
<dbReference type="CDD" id="cd01131">
    <property type="entry name" value="PilT"/>
    <property type="match status" value="1"/>
</dbReference>
<dbReference type="STRING" id="360107.CHAB381_1305"/>
<dbReference type="Pfam" id="PF00437">
    <property type="entry name" value="T2SSE"/>
    <property type="match status" value="1"/>
</dbReference>
<proteinExistence type="inferred from homology"/>
<name>A7I2W5_CAMHC</name>
<dbReference type="SMART" id="SM00382">
    <property type="entry name" value="AAA"/>
    <property type="match status" value="1"/>
</dbReference>
<dbReference type="EMBL" id="CP000776">
    <property type="protein sequence ID" value="ABS51609.1"/>
    <property type="molecule type" value="Genomic_DNA"/>
</dbReference>
<protein>
    <submittedName>
        <fullName evidence="3">Twitching mobility protein</fullName>
    </submittedName>
</protein>
<dbReference type="Proteomes" id="UP000002407">
    <property type="component" value="Chromosome"/>
</dbReference>
<dbReference type="NCBIfam" id="TIGR01420">
    <property type="entry name" value="pilT_fam"/>
    <property type="match status" value="1"/>
</dbReference>
<dbReference type="SUPFAM" id="SSF52540">
    <property type="entry name" value="P-loop containing nucleoside triphosphate hydrolases"/>
    <property type="match status" value="1"/>
</dbReference>
<evidence type="ECO:0000313" key="4">
    <source>
        <dbReference type="Proteomes" id="UP000002407"/>
    </source>
</evidence>
<dbReference type="RefSeq" id="WP_012109157.1">
    <property type="nucleotide sequence ID" value="NC_009714.1"/>
</dbReference>
<feature type="domain" description="AAA+ ATPase" evidence="2">
    <location>
        <begin position="142"/>
        <end position="267"/>
    </location>
</feature>
<dbReference type="OrthoDB" id="9810761at2"/>
<dbReference type="HOGENOM" id="CLU_013446_4_0_7"/>
<dbReference type="GO" id="GO:0005524">
    <property type="term" value="F:ATP binding"/>
    <property type="evidence" value="ECO:0007669"/>
    <property type="project" value="InterPro"/>
</dbReference>
<dbReference type="InterPro" id="IPR006321">
    <property type="entry name" value="PilT/PilU"/>
</dbReference>
<dbReference type="InterPro" id="IPR003593">
    <property type="entry name" value="AAA+_ATPase"/>
</dbReference>
<dbReference type="Gene3D" id="3.30.450.90">
    <property type="match status" value="1"/>
</dbReference>
<dbReference type="GO" id="GO:0016887">
    <property type="term" value="F:ATP hydrolysis activity"/>
    <property type="evidence" value="ECO:0007669"/>
    <property type="project" value="InterPro"/>
</dbReference>
<dbReference type="Gene3D" id="3.40.50.300">
    <property type="entry name" value="P-loop containing nucleotide triphosphate hydrolases"/>
    <property type="match status" value="1"/>
</dbReference>
<dbReference type="eggNOG" id="COG2805">
    <property type="taxonomic scope" value="Bacteria"/>
</dbReference>
<evidence type="ECO:0000313" key="3">
    <source>
        <dbReference type="EMBL" id="ABS51609.1"/>
    </source>
</evidence>
<evidence type="ECO:0000259" key="2">
    <source>
        <dbReference type="SMART" id="SM00382"/>
    </source>
</evidence>
<dbReference type="KEGG" id="cha:CHAB381_1305"/>
<evidence type="ECO:0000256" key="1">
    <source>
        <dbReference type="ARBA" id="ARBA00006611"/>
    </source>
</evidence>
<reference evidence="4" key="1">
    <citation type="submission" date="2007-07" db="EMBL/GenBank/DDBJ databases">
        <title>Complete genome sequence of Campylobacter hominis ATCC BAA-381, a commensal isolated from the human gastrointestinal tract.</title>
        <authorList>
            <person name="Fouts D.E."/>
            <person name="Mongodin E.F."/>
            <person name="Puiu D."/>
            <person name="Sebastian Y."/>
            <person name="Miller W.G."/>
            <person name="Mandrell R.E."/>
            <person name="Nelson K.E."/>
        </authorList>
    </citation>
    <scope>NUCLEOTIDE SEQUENCE [LARGE SCALE GENOMIC DNA]</scope>
    <source>
        <strain evidence="4">ATCC BAA-381 / DSM 21671 / CCUG 45161 / LMG 19568 / NCTC 13146 / CH001A</strain>
    </source>
</reference>
<sequence>MQGLDGNYEVDVKSLDFRQKARLNQYLDYLVKHGGSDLHIKSNSVIRGRINGELVKFSTQIFTAADGIQLAKELLLTRFKELVENKSIDFTYSLNSDYRFRVNIFFQIDGISAVFRTIPVKIPTIEELKLPKTLGKICDETTRGIILLTGPTGSGKTTTIASMINRINHQRTSHIVTIEDPVEFVFKDDKCIINQRALGEDCNTFADSLRAALREDPDIIFVGEMRDLVTIETALNAAETGHLVFSTLHTVDAKETIGRIIGMFEPSEQERIKMTLAAVLEAVISQRLAKTVDGKRVAVVEILRKNTRIKDMILEGRDGEITDAIADGKNTYGMQTFDQHLLELYKAGTITKEEALEKSSKRNDLDLMIKNADLEKKQQAHLAAGKDINAGLESEVVKLKEI</sequence>
<dbReference type="InterPro" id="IPR027417">
    <property type="entry name" value="P-loop_NTPase"/>
</dbReference>
<comment type="similarity">
    <text evidence="1">Belongs to the GSP E family.</text>
</comment>
<dbReference type="InterPro" id="IPR001482">
    <property type="entry name" value="T2SS/T4SS_dom"/>
</dbReference>
<accession>A7I2W5</accession>
<keyword evidence="4" id="KW-1185">Reference proteome</keyword>
<dbReference type="AlphaFoldDB" id="A7I2W5"/>
<organism evidence="3 4">
    <name type="scientific">Campylobacter hominis (strain ATCC BAA-381 / DSM 21671 / CCUG 45161 / LMG 19568 / NCTC 13146 / CH001A)</name>
    <dbReference type="NCBI Taxonomy" id="360107"/>
    <lineage>
        <taxon>Bacteria</taxon>
        <taxon>Pseudomonadati</taxon>
        <taxon>Campylobacterota</taxon>
        <taxon>Epsilonproteobacteria</taxon>
        <taxon>Campylobacterales</taxon>
        <taxon>Campylobacteraceae</taxon>
        <taxon>Campylobacter</taxon>
    </lineage>
</organism>
<gene>
    <name evidence="3" type="ordered locus">CHAB381_1305</name>
</gene>
<dbReference type="PANTHER" id="PTHR30486:SF12">
    <property type="entry name" value="TYPE IV PILUS ATPASE PILU"/>
    <property type="match status" value="1"/>
</dbReference>